<sequence length="79" mass="8895">MLNFLVMLWVLGEVRYGPGANFSLKLALKMANVKKLIHLLSLAVILFSIIEFSNSNIFNAPCKDGFYAKKDDKNNKTLC</sequence>
<protein>
    <submittedName>
        <fullName evidence="3">Uncharacterized protein</fullName>
    </submittedName>
</protein>
<dbReference type="AlphaFoldDB" id="A0AA39CA68"/>
<feature type="signal peptide" evidence="2">
    <location>
        <begin position="1"/>
        <end position="19"/>
    </location>
</feature>
<accession>A0AA39CA68</accession>
<dbReference type="Proteomes" id="UP001168990">
    <property type="component" value="Unassembled WGS sequence"/>
</dbReference>
<keyword evidence="2" id="KW-0732">Signal</keyword>
<keyword evidence="1" id="KW-0812">Transmembrane</keyword>
<proteinExistence type="predicted"/>
<keyword evidence="4" id="KW-1185">Reference proteome</keyword>
<comment type="caution">
    <text evidence="3">The sequence shown here is derived from an EMBL/GenBank/DDBJ whole genome shotgun (WGS) entry which is preliminary data.</text>
</comment>
<dbReference type="EMBL" id="JAQQBS010001423">
    <property type="protein sequence ID" value="KAK0160779.1"/>
    <property type="molecule type" value="Genomic_DNA"/>
</dbReference>
<name>A0AA39CA68_9HYME</name>
<evidence type="ECO:0000313" key="3">
    <source>
        <dbReference type="EMBL" id="KAK0160779.1"/>
    </source>
</evidence>
<keyword evidence="1" id="KW-0472">Membrane</keyword>
<evidence type="ECO:0000256" key="2">
    <source>
        <dbReference type="SAM" id="SignalP"/>
    </source>
</evidence>
<evidence type="ECO:0000256" key="1">
    <source>
        <dbReference type="SAM" id="Phobius"/>
    </source>
</evidence>
<feature type="transmembrane region" description="Helical" evidence="1">
    <location>
        <begin position="36"/>
        <end position="53"/>
    </location>
</feature>
<reference evidence="3" key="2">
    <citation type="submission" date="2023-03" db="EMBL/GenBank/DDBJ databases">
        <authorList>
            <person name="Inwood S.N."/>
            <person name="Skelly J.G."/>
            <person name="Guhlin J."/>
            <person name="Harrop T.W.R."/>
            <person name="Goldson S.G."/>
            <person name="Dearden P.K."/>
        </authorList>
    </citation>
    <scope>NUCLEOTIDE SEQUENCE</scope>
    <source>
        <strain evidence="3">Irish</strain>
        <tissue evidence="3">Whole body</tissue>
    </source>
</reference>
<evidence type="ECO:0000313" key="4">
    <source>
        <dbReference type="Proteomes" id="UP001168990"/>
    </source>
</evidence>
<reference evidence="3" key="1">
    <citation type="journal article" date="2023" name="bioRxiv">
        <title>Scaffold-level genome assemblies of two parasitoid biocontrol wasps reveal the parthenogenesis mechanism and an associated novel virus.</title>
        <authorList>
            <person name="Inwood S."/>
            <person name="Skelly J."/>
            <person name="Guhlin J."/>
            <person name="Harrop T."/>
            <person name="Goldson S."/>
            <person name="Dearden P."/>
        </authorList>
    </citation>
    <scope>NUCLEOTIDE SEQUENCE</scope>
    <source>
        <strain evidence="3">Irish</strain>
        <tissue evidence="3">Whole body</tissue>
    </source>
</reference>
<keyword evidence="1" id="KW-1133">Transmembrane helix</keyword>
<feature type="chain" id="PRO_5041244491" evidence="2">
    <location>
        <begin position="20"/>
        <end position="79"/>
    </location>
</feature>
<organism evidence="3 4">
    <name type="scientific">Microctonus aethiopoides</name>
    <dbReference type="NCBI Taxonomy" id="144406"/>
    <lineage>
        <taxon>Eukaryota</taxon>
        <taxon>Metazoa</taxon>
        <taxon>Ecdysozoa</taxon>
        <taxon>Arthropoda</taxon>
        <taxon>Hexapoda</taxon>
        <taxon>Insecta</taxon>
        <taxon>Pterygota</taxon>
        <taxon>Neoptera</taxon>
        <taxon>Endopterygota</taxon>
        <taxon>Hymenoptera</taxon>
        <taxon>Apocrita</taxon>
        <taxon>Ichneumonoidea</taxon>
        <taxon>Braconidae</taxon>
        <taxon>Euphorinae</taxon>
        <taxon>Microctonus</taxon>
    </lineage>
</organism>
<gene>
    <name evidence="3" type="ORF">PV328_008148</name>
</gene>
<feature type="non-terminal residue" evidence="3">
    <location>
        <position position="1"/>
    </location>
</feature>